<evidence type="ECO:0000313" key="3">
    <source>
        <dbReference type="EMBL" id="KAK6118562.1"/>
    </source>
</evidence>
<accession>A0ABR0U822</accession>
<dbReference type="Proteomes" id="UP001318860">
    <property type="component" value="Unassembled WGS sequence"/>
</dbReference>
<evidence type="ECO:0000256" key="1">
    <source>
        <dbReference type="SAM" id="MobiDB-lite"/>
    </source>
</evidence>
<evidence type="ECO:0000259" key="2">
    <source>
        <dbReference type="Pfam" id="PF14111"/>
    </source>
</evidence>
<comment type="caution">
    <text evidence="3">The sequence shown here is derived from an EMBL/GenBank/DDBJ whole genome shotgun (WGS) entry which is preliminary data.</text>
</comment>
<dbReference type="EMBL" id="JABTTQ020003322">
    <property type="protein sequence ID" value="KAK6118562.1"/>
    <property type="molecule type" value="Genomic_DNA"/>
</dbReference>
<reference evidence="3 4" key="1">
    <citation type="journal article" date="2021" name="Comput. Struct. Biotechnol. J.">
        <title>De novo genome assembly of the potent medicinal plant Rehmannia glutinosa using nanopore technology.</title>
        <authorList>
            <person name="Ma L."/>
            <person name="Dong C."/>
            <person name="Song C."/>
            <person name="Wang X."/>
            <person name="Zheng X."/>
            <person name="Niu Y."/>
            <person name="Chen S."/>
            <person name="Feng W."/>
        </authorList>
    </citation>
    <scope>NUCLEOTIDE SEQUENCE [LARGE SCALE GENOMIC DNA]</scope>
    <source>
        <strain evidence="3">DH-2019</strain>
    </source>
</reference>
<dbReference type="InterPro" id="IPR025558">
    <property type="entry name" value="DUF4283"/>
</dbReference>
<feature type="domain" description="DUF4283" evidence="2">
    <location>
        <begin position="32"/>
        <end position="114"/>
    </location>
</feature>
<feature type="compositionally biased region" description="Polar residues" evidence="1">
    <location>
        <begin position="269"/>
        <end position="281"/>
    </location>
</feature>
<sequence>MHWPTIAFHTCSNSDGRKVLDVSTSEHVRLASAWNHTLIGKFSFAIPSPDSINKGFADLNLKGPFSWSFSTSSHIIMKFDLEEDYQKIWMGTIWSFGECPMHVFKWTPAFNPKEEVPITPVGIRLSGLPINFFDYHALYTICKEIGNPLQVDYPTDCKTRLSFARVCIELDLLKDRTQEIVLQFDGVVHEQLIVYEKVPSYCSFCKHIVHGIEYCYMNENKPKPPSPVRRPQQAQKEGEIRIPAARQEHPHDDARNPNAHKGSMEKTDPNPNQVFGSNPSPINRIAQNEMLYWKEVKKRNPQSTGFLNKSIIEAASKSNHIYFNEMFEDVRDLGSSSNQFNILNTLENEILNQDISKNKSVTTGGRNSVQIQRHAGVHFDNDLEGFADDESNFGTDCADLETESEEFELEDRLDINLEATDKENKEGGPKKLGCYSQNFRKSQKDLGLDSNSDDESKLGC</sequence>
<dbReference type="PANTHER" id="PTHR31286:SF180">
    <property type="entry name" value="OS10G0362600 PROTEIN"/>
    <property type="match status" value="1"/>
</dbReference>
<dbReference type="InterPro" id="IPR040256">
    <property type="entry name" value="At4g02000-like"/>
</dbReference>
<protein>
    <recommendedName>
        <fullName evidence="2">DUF4283 domain-containing protein</fullName>
    </recommendedName>
</protein>
<feature type="region of interest" description="Disordered" evidence="1">
    <location>
        <begin position="242"/>
        <end position="281"/>
    </location>
</feature>
<dbReference type="PANTHER" id="PTHR31286">
    <property type="entry name" value="GLYCINE-RICH CELL WALL STRUCTURAL PROTEIN 1.8-LIKE"/>
    <property type="match status" value="1"/>
</dbReference>
<dbReference type="Pfam" id="PF14111">
    <property type="entry name" value="DUF4283"/>
    <property type="match status" value="1"/>
</dbReference>
<gene>
    <name evidence="3" type="ORF">DH2020_047694</name>
</gene>
<name>A0ABR0U822_REHGL</name>
<evidence type="ECO:0000313" key="4">
    <source>
        <dbReference type="Proteomes" id="UP001318860"/>
    </source>
</evidence>
<proteinExistence type="predicted"/>
<organism evidence="3 4">
    <name type="scientific">Rehmannia glutinosa</name>
    <name type="common">Chinese foxglove</name>
    <dbReference type="NCBI Taxonomy" id="99300"/>
    <lineage>
        <taxon>Eukaryota</taxon>
        <taxon>Viridiplantae</taxon>
        <taxon>Streptophyta</taxon>
        <taxon>Embryophyta</taxon>
        <taxon>Tracheophyta</taxon>
        <taxon>Spermatophyta</taxon>
        <taxon>Magnoliopsida</taxon>
        <taxon>eudicotyledons</taxon>
        <taxon>Gunneridae</taxon>
        <taxon>Pentapetalae</taxon>
        <taxon>asterids</taxon>
        <taxon>lamiids</taxon>
        <taxon>Lamiales</taxon>
        <taxon>Orobanchaceae</taxon>
        <taxon>Rehmannieae</taxon>
        <taxon>Rehmannia</taxon>
    </lineage>
</organism>
<keyword evidence="4" id="KW-1185">Reference proteome</keyword>
<feature type="compositionally biased region" description="Basic and acidic residues" evidence="1">
    <location>
        <begin position="242"/>
        <end position="255"/>
    </location>
</feature>